<keyword evidence="5 18" id="KW-0121">Carboxypeptidase</keyword>
<reference evidence="18 19" key="1">
    <citation type="submission" date="2016-10" db="EMBL/GenBank/DDBJ databases">
        <authorList>
            <person name="Varghese N."/>
            <person name="Submissions S."/>
        </authorList>
    </citation>
    <scope>NUCLEOTIDE SEQUENCE [LARGE SCALE GENOMIC DNA]</scope>
    <source>
        <strain evidence="18 19">DSM 1361</strain>
    </source>
</reference>
<dbReference type="InterPro" id="IPR001967">
    <property type="entry name" value="Peptidase_S11_N"/>
</dbReference>
<dbReference type="SUPFAM" id="SSF56601">
    <property type="entry name" value="beta-lactamase/transpeptidase-like"/>
    <property type="match status" value="1"/>
</dbReference>
<dbReference type="Proteomes" id="UP000243745">
    <property type="component" value="Unassembled WGS sequence"/>
</dbReference>
<dbReference type="GO" id="GO:0071555">
    <property type="term" value="P:cell wall organization"/>
    <property type="evidence" value="ECO:0007669"/>
    <property type="project" value="UniProtKB-KW"/>
</dbReference>
<sequence>MLSKIISTFIASVLLAGSVTAIADATVEVPESSTLPPPAPSDQIPEPPSPNVRAYLLMDYASGRVLFGKAYEDQIDPASLTKMMTSYVIGQEIKLGRLHLNDMVTISEKAWSKNYSDSSKMFIEVGREVPVELLNKGIIIASGNDACIAMAEHIAGSESSFASLMNEWAKIIGLKNSHFVNSHGLYDENHYSTAYDMALLGRALIKDLPEEYAIYSEKEFSFNGIKQYNRNKLLWDTTINADGIKTGHLSQVGYNLVASAVHPSNGMRLISVIIGDVSEKERAAHSKELLRYGMRFYEPYTAFKQGQALATKEVRLGDRDSISIGTLNDVSLVVPINSVSRLKAEYSLDQKNLTAPIKKGAKIGVLNLSLDGKVIYKTNLVSLDEVNEGGFFSRTWDHIVIFFKDLF</sequence>
<dbReference type="SUPFAM" id="SSF69189">
    <property type="entry name" value="Penicillin-binding protein associated domain"/>
    <property type="match status" value="1"/>
</dbReference>
<evidence type="ECO:0000256" key="6">
    <source>
        <dbReference type="ARBA" id="ARBA00022670"/>
    </source>
</evidence>
<evidence type="ECO:0000256" key="4">
    <source>
        <dbReference type="ARBA" id="ARBA00012448"/>
    </source>
</evidence>
<dbReference type="InterPro" id="IPR012907">
    <property type="entry name" value="Peptidase_S11_C"/>
</dbReference>
<accession>A0A662ZDS6</accession>
<dbReference type="GO" id="GO:0009252">
    <property type="term" value="P:peptidoglycan biosynthetic process"/>
    <property type="evidence" value="ECO:0007669"/>
    <property type="project" value="UniProtKB-UniPathway"/>
</dbReference>
<feature type="active site" evidence="13">
    <location>
        <position position="142"/>
    </location>
</feature>
<dbReference type="Gene3D" id="2.60.410.10">
    <property type="entry name" value="D-Ala-D-Ala carboxypeptidase, C-terminal domain"/>
    <property type="match status" value="1"/>
</dbReference>
<keyword evidence="8" id="KW-0378">Hydrolase</keyword>
<gene>
    <name evidence="18" type="ORF">SAMN02910344_00011</name>
</gene>
<feature type="active site" description="Proton acceptor" evidence="13">
    <location>
        <position position="82"/>
    </location>
</feature>
<feature type="active site" description="Acyl-ester intermediate" evidence="13">
    <location>
        <position position="79"/>
    </location>
</feature>
<proteinExistence type="inferred from homology"/>
<dbReference type="GO" id="GO:0008360">
    <property type="term" value="P:regulation of cell shape"/>
    <property type="evidence" value="ECO:0007669"/>
    <property type="project" value="UniProtKB-KW"/>
</dbReference>
<feature type="chain" id="PRO_5024950519" description="serine-type D-Ala-D-Ala carboxypeptidase" evidence="16">
    <location>
        <begin position="24"/>
        <end position="407"/>
    </location>
</feature>
<keyword evidence="6" id="KW-0645">Protease</keyword>
<comment type="pathway">
    <text evidence="2">Cell wall biogenesis; peptidoglycan biosynthesis.</text>
</comment>
<evidence type="ECO:0000313" key="19">
    <source>
        <dbReference type="Proteomes" id="UP000243745"/>
    </source>
</evidence>
<evidence type="ECO:0000313" key="18">
    <source>
        <dbReference type="EMBL" id="SFO96173.1"/>
    </source>
</evidence>
<evidence type="ECO:0000256" key="10">
    <source>
        <dbReference type="ARBA" id="ARBA00022984"/>
    </source>
</evidence>
<keyword evidence="7 16" id="KW-0732">Signal</keyword>
<evidence type="ECO:0000256" key="8">
    <source>
        <dbReference type="ARBA" id="ARBA00022801"/>
    </source>
</evidence>
<evidence type="ECO:0000259" key="17">
    <source>
        <dbReference type="SMART" id="SM00936"/>
    </source>
</evidence>
<evidence type="ECO:0000256" key="9">
    <source>
        <dbReference type="ARBA" id="ARBA00022960"/>
    </source>
</evidence>
<keyword evidence="10" id="KW-0573">Peptidoglycan synthesis</keyword>
<dbReference type="AlphaFoldDB" id="A0A662ZDS6"/>
<keyword evidence="9" id="KW-0133">Cell shape</keyword>
<comment type="function">
    <text evidence="1">Removes C-terminal D-alanyl residues from sugar-peptide cell wall precursors.</text>
</comment>
<evidence type="ECO:0000256" key="12">
    <source>
        <dbReference type="ARBA" id="ARBA00034000"/>
    </source>
</evidence>
<name>A0A662ZDS6_9GAMM</name>
<feature type="signal peptide" evidence="16">
    <location>
        <begin position="1"/>
        <end position="23"/>
    </location>
</feature>
<dbReference type="InterPro" id="IPR015956">
    <property type="entry name" value="Peniciliin-bd_prot_C_sf"/>
</dbReference>
<organism evidence="18 19">
    <name type="scientific">Ruminobacter amylophilus</name>
    <dbReference type="NCBI Taxonomy" id="867"/>
    <lineage>
        <taxon>Bacteria</taxon>
        <taxon>Pseudomonadati</taxon>
        <taxon>Pseudomonadota</taxon>
        <taxon>Gammaproteobacteria</taxon>
        <taxon>Aeromonadales</taxon>
        <taxon>Succinivibrionaceae</taxon>
        <taxon>Ruminobacter</taxon>
    </lineage>
</organism>
<dbReference type="SMART" id="SM00936">
    <property type="entry name" value="PBP5_C"/>
    <property type="match status" value="1"/>
</dbReference>
<evidence type="ECO:0000256" key="5">
    <source>
        <dbReference type="ARBA" id="ARBA00022645"/>
    </source>
</evidence>
<dbReference type="PRINTS" id="PR00725">
    <property type="entry name" value="DADACBPTASE1"/>
</dbReference>
<dbReference type="InterPro" id="IPR037167">
    <property type="entry name" value="Peptidase_S11_C_sf"/>
</dbReference>
<dbReference type="EC" id="3.4.16.4" evidence="4"/>
<evidence type="ECO:0000256" key="16">
    <source>
        <dbReference type="SAM" id="SignalP"/>
    </source>
</evidence>
<evidence type="ECO:0000256" key="13">
    <source>
        <dbReference type="PIRSR" id="PIRSR618044-1"/>
    </source>
</evidence>
<dbReference type="InterPro" id="IPR012338">
    <property type="entry name" value="Beta-lactam/transpept-like"/>
</dbReference>
<dbReference type="InterPro" id="IPR018044">
    <property type="entry name" value="Peptidase_S11"/>
</dbReference>
<feature type="binding site" evidence="14">
    <location>
        <position position="245"/>
    </location>
    <ligand>
        <name>substrate</name>
    </ligand>
</feature>
<evidence type="ECO:0000256" key="3">
    <source>
        <dbReference type="ARBA" id="ARBA00007164"/>
    </source>
</evidence>
<evidence type="ECO:0000256" key="14">
    <source>
        <dbReference type="PIRSR" id="PIRSR618044-2"/>
    </source>
</evidence>
<dbReference type="OrthoDB" id="9795979at2"/>
<dbReference type="GO" id="GO:0006508">
    <property type="term" value="P:proteolysis"/>
    <property type="evidence" value="ECO:0007669"/>
    <property type="project" value="UniProtKB-KW"/>
</dbReference>
<dbReference type="Pfam" id="PF00768">
    <property type="entry name" value="Peptidase_S11"/>
    <property type="match status" value="1"/>
</dbReference>
<evidence type="ECO:0000256" key="7">
    <source>
        <dbReference type="ARBA" id="ARBA00022729"/>
    </source>
</evidence>
<dbReference type="Gene3D" id="3.40.710.10">
    <property type="entry name" value="DD-peptidase/beta-lactamase superfamily"/>
    <property type="match status" value="1"/>
</dbReference>
<dbReference type="PANTHER" id="PTHR21581">
    <property type="entry name" value="D-ALANYL-D-ALANINE CARBOXYPEPTIDASE"/>
    <property type="match status" value="1"/>
</dbReference>
<protein>
    <recommendedName>
        <fullName evidence="4">serine-type D-Ala-D-Ala carboxypeptidase</fullName>
        <ecNumber evidence="4">3.4.16.4</ecNumber>
    </recommendedName>
</protein>
<dbReference type="Pfam" id="PF07943">
    <property type="entry name" value="PBP5_C"/>
    <property type="match status" value="1"/>
</dbReference>
<dbReference type="EMBL" id="FOXF01000001">
    <property type="protein sequence ID" value="SFO96173.1"/>
    <property type="molecule type" value="Genomic_DNA"/>
</dbReference>
<dbReference type="UniPathway" id="UPA00219"/>
<comment type="similarity">
    <text evidence="3 15">Belongs to the peptidase S11 family.</text>
</comment>
<evidence type="ECO:0000256" key="11">
    <source>
        <dbReference type="ARBA" id="ARBA00023316"/>
    </source>
</evidence>
<comment type="catalytic activity">
    <reaction evidence="12">
        <text>Preferential cleavage: (Ac)2-L-Lys-D-Ala-|-D-Ala. Also transpeptidation of peptidyl-alanyl moieties that are N-acyl substituents of D-alanine.</text>
        <dbReference type="EC" id="3.4.16.4"/>
    </reaction>
</comment>
<evidence type="ECO:0000256" key="1">
    <source>
        <dbReference type="ARBA" id="ARBA00003217"/>
    </source>
</evidence>
<evidence type="ECO:0000256" key="2">
    <source>
        <dbReference type="ARBA" id="ARBA00004752"/>
    </source>
</evidence>
<feature type="domain" description="Peptidase S11 D-Ala-D-Ala carboxypeptidase A C-terminal" evidence="17">
    <location>
        <begin position="297"/>
        <end position="388"/>
    </location>
</feature>
<keyword evidence="11" id="KW-0961">Cell wall biogenesis/degradation</keyword>
<dbReference type="GO" id="GO:0009002">
    <property type="term" value="F:serine-type D-Ala-D-Ala carboxypeptidase activity"/>
    <property type="evidence" value="ECO:0007669"/>
    <property type="project" value="UniProtKB-EC"/>
</dbReference>
<keyword evidence="19" id="KW-1185">Reference proteome</keyword>
<dbReference type="PANTHER" id="PTHR21581:SF6">
    <property type="entry name" value="TRAFFICKING PROTEIN PARTICLE COMPLEX SUBUNIT 12"/>
    <property type="match status" value="1"/>
</dbReference>
<evidence type="ECO:0000256" key="15">
    <source>
        <dbReference type="RuleBase" id="RU004016"/>
    </source>
</evidence>